<organism evidence="11 12">
    <name type="scientific">Plasmodium vivax (strain Brazil I)</name>
    <dbReference type="NCBI Taxonomy" id="1033975"/>
    <lineage>
        <taxon>Eukaryota</taxon>
        <taxon>Sar</taxon>
        <taxon>Alveolata</taxon>
        <taxon>Apicomplexa</taxon>
        <taxon>Aconoidasida</taxon>
        <taxon>Haemosporida</taxon>
        <taxon>Plasmodiidae</taxon>
        <taxon>Plasmodium</taxon>
        <taxon>Plasmodium (Plasmodium)</taxon>
    </lineage>
</organism>
<feature type="domain" description="DEAD-box RNA helicase Q" evidence="10">
    <location>
        <begin position="350"/>
        <end position="378"/>
    </location>
</feature>
<feature type="compositionally biased region" description="Low complexity" evidence="7">
    <location>
        <begin position="111"/>
        <end position="133"/>
    </location>
</feature>
<evidence type="ECO:0000259" key="8">
    <source>
        <dbReference type="PROSITE" id="PS51192"/>
    </source>
</evidence>
<dbReference type="GO" id="GO:0003724">
    <property type="term" value="F:RNA helicase activity"/>
    <property type="evidence" value="ECO:0007669"/>
    <property type="project" value="UniProtKB-EC"/>
</dbReference>
<sequence>MNYGNSNMNAAGFNEGDDDRSTYVRNNYMSNMNESPSYNNQGNNMQMEENPNAHMFNQMRNKREVSNNVMTAGGNGNPGNRNFYEGNVNSDGYMMGDGAVRSPENGMTGAGYVNYSENGNNNSNSTNNSSSNNVGGGNQDSYKKKFGNSNYHENASNEKNPAGMSPHHQHKKGGGGGGNFMDRGNMDRGNMDRGNMDRGNMNKGKIENGMISSNVRTNSANDPSNNDSNNNSSSNNNNGNNNNGNSYNYEKPRYKPPMLRNQPNTNRSNFGRMNYNRGSGGGGNPAFGRNYNIPKTAWANRDNRRYYPEKEEEIYSNVKSEKGVNFDMYDSIPVEIKGYNSDNIIPIDNFDDVGLNLHEILLSNIKKVNYDKTTPIQKYSLSIIMNKNDLIGVAQTGSGKTAGYLLPIINHMLLNDPPKHTFYEENQKSSSYYYNRVCLPICLILAPTRELAVQIFYDSKKFCFETGIKPVVLYGGSNIKTQLSNLDKGADIIVATPGRLNDILEKGKIRLFLTSFLVLDEADRMLDMGFSPQIRSIMYDYDMPGNENDSRMNPNKMEYKRYTNDVVKRQTIMFSATFRKEIQVLAKEYLFNYTFLLVGKVGSTNEYIKQNLIYIEEENKCNYLLKLLSENNNGLTIIFVETKRKADIIERFLNNQKLNAVCIHGDKSQDERERALKLFKRGIKNMLVATDVAARGLDISNIKHVINFDLPSNIDDYIHRIGRTGRAGNIGIATSFVNDDNRNIFKDLLATLEECNQAIPRWFLNLVMRYTASAKSNRNFRYSKPSKGGKGNYSRYNNNSNFGFSHSNSGMNNNHSGSGSHPFNNNSYNQHSPFSNNHPYNNNNSQHGMGNNSGFSSTPFNNNSNMYGNSGYNNNGGGGSPYGNNSGGMNPFNSNSNNNSSGKFNNNYGHKKFDDQRFQRSNFQGADENIEGW</sequence>
<feature type="compositionally biased region" description="Basic and acidic residues" evidence="7">
    <location>
        <begin position="184"/>
        <end position="196"/>
    </location>
</feature>
<feature type="domain" description="Helicase C-terminal" evidence="9">
    <location>
        <begin position="607"/>
        <end position="767"/>
    </location>
</feature>
<feature type="domain" description="Helicase ATP-binding" evidence="8">
    <location>
        <begin position="381"/>
        <end position="596"/>
    </location>
</feature>
<evidence type="ECO:0000259" key="9">
    <source>
        <dbReference type="PROSITE" id="PS51194"/>
    </source>
</evidence>
<keyword evidence="5" id="KW-0067">ATP-binding</keyword>
<dbReference type="CDD" id="cd18787">
    <property type="entry name" value="SF2_C_DEAD"/>
    <property type="match status" value="1"/>
</dbReference>
<dbReference type="Pfam" id="PF00270">
    <property type="entry name" value="DEAD"/>
    <property type="match status" value="1"/>
</dbReference>
<feature type="compositionally biased region" description="Polar residues" evidence="7">
    <location>
        <begin position="147"/>
        <end position="159"/>
    </location>
</feature>
<dbReference type="Proteomes" id="UP000053327">
    <property type="component" value="Unassembled WGS sequence"/>
</dbReference>
<feature type="compositionally biased region" description="Low complexity" evidence="7">
    <location>
        <begin position="218"/>
        <end position="249"/>
    </location>
</feature>
<feature type="compositionally biased region" description="Low complexity" evidence="7">
    <location>
        <begin position="861"/>
        <end position="873"/>
    </location>
</feature>
<dbReference type="PROSITE" id="PS51195">
    <property type="entry name" value="Q_MOTIF"/>
    <property type="match status" value="1"/>
</dbReference>
<dbReference type="PROSITE" id="PS00039">
    <property type="entry name" value="DEAD_ATP_HELICASE"/>
    <property type="match status" value="1"/>
</dbReference>
<dbReference type="EC" id="3.6.4.13" evidence="1"/>
<dbReference type="PROSITE" id="PS51192">
    <property type="entry name" value="HELICASE_ATP_BIND_1"/>
    <property type="match status" value="1"/>
</dbReference>
<proteinExistence type="predicted"/>
<dbReference type="SMART" id="SM00487">
    <property type="entry name" value="DEXDc"/>
    <property type="match status" value="1"/>
</dbReference>
<dbReference type="OrthoDB" id="196131at2759"/>
<feature type="region of interest" description="Disordered" evidence="7">
    <location>
        <begin position="109"/>
        <end position="292"/>
    </location>
</feature>
<evidence type="ECO:0000259" key="10">
    <source>
        <dbReference type="PROSITE" id="PS51195"/>
    </source>
</evidence>
<keyword evidence="3" id="KW-0378">Hydrolase</keyword>
<dbReference type="GO" id="GO:0003676">
    <property type="term" value="F:nucleic acid binding"/>
    <property type="evidence" value="ECO:0007669"/>
    <property type="project" value="InterPro"/>
</dbReference>
<feature type="compositionally biased region" description="Low complexity" evidence="7">
    <location>
        <begin position="882"/>
        <end position="908"/>
    </location>
</feature>
<dbReference type="InterPro" id="IPR014014">
    <property type="entry name" value="RNA_helicase_DEAD_Q_motif"/>
</dbReference>
<gene>
    <name evidence="11" type="ORF">PVBG_00153</name>
</gene>
<dbReference type="AlphaFoldDB" id="A0A0J9VDL2"/>
<dbReference type="InterPro" id="IPR000629">
    <property type="entry name" value="RNA-helicase_DEAD-box_CS"/>
</dbReference>
<feature type="compositionally biased region" description="Low complexity" evidence="7">
    <location>
        <begin position="797"/>
        <end position="854"/>
    </location>
</feature>
<dbReference type="PROSITE" id="PS51194">
    <property type="entry name" value="HELICASE_CTER"/>
    <property type="match status" value="1"/>
</dbReference>
<evidence type="ECO:0000256" key="3">
    <source>
        <dbReference type="ARBA" id="ARBA00022801"/>
    </source>
</evidence>
<dbReference type="InterPro" id="IPR011545">
    <property type="entry name" value="DEAD/DEAH_box_helicase_dom"/>
</dbReference>
<evidence type="ECO:0000256" key="6">
    <source>
        <dbReference type="PROSITE-ProRule" id="PRU00552"/>
    </source>
</evidence>
<dbReference type="Gene3D" id="3.40.50.300">
    <property type="entry name" value="P-loop containing nucleotide triphosphate hydrolases"/>
    <property type="match status" value="2"/>
</dbReference>
<evidence type="ECO:0000256" key="2">
    <source>
        <dbReference type="ARBA" id="ARBA00022741"/>
    </source>
</evidence>
<dbReference type="InterPro" id="IPR027417">
    <property type="entry name" value="P-loop_NTPase"/>
</dbReference>
<dbReference type="SMART" id="SM00490">
    <property type="entry name" value="HELICc"/>
    <property type="match status" value="1"/>
</dbReference>
<dbReference type="EMBL" id="KQ234858">
    <property type="protein sequence ID" value="KMZ84373.1"/>
    <property type="molecule type" value="Genomic_DNA"/>
</dbReference>
<evidence type="ECO:0000313" key="11">
    <source>
        <dbReference type="EMBL" id="KMZ84373.1"/>
    </source>
</evidence>
<protein>
    <recommendedName>
        <fullName evidence="1">RNA helicase</fullName>
        <ecNumber evidence="1">3.6.4.13</ecNumber>
    </recommendedName>
</protein>
<dbReference type="GO" id="GO:0016787">
    <property type="term" value="F:hydrolase activity"/>
    <property type="evidence" value="ECO:0007669"/>
    <property type="project" value="UniProtKB-KW"/>
</dbReference>
<feature type="short sequence motif" description="Q motif" evidence="6">
    <location>
        <begin position="350"/>
        <end position="378"/>
    </location>
</feature>
<dbReference type="PANTHER" id="PTHR47958">
    <property type="entry name" value="ATP-DEPENDENT RNA HELICASE DBP3"/>
    <property type="match status" value="1"/>
</dbReference>
<evidence type="ECO:0000256" key="1">
    <source>
        <dbReference type="ARBA" id="ARBA00012552"/>
    </source>
</evidence>
<evidence type="ECO:0000256" key="7">
    <source>
        <dbReference type="SAM" id="MobiDB-lite"/>
    </source>
</evidence>
<keyword evidence="4 11" id="KW-0347">Helicase</keyword>
<dbReference type="GO" id="GO:0005524">
    <property type="term" value="F:ATP binding"/>
    <property type="evidence" value="ECO:0007669"/>
    <property type="project" value="UniProtKB-KW"/>
</dbReference>
<dbReference type="InterPro" id="IPR014001">
    <property type="entry name" value="Helicase_ATP-bd"/>
</dbReference>
<dbReference type="InterPro" id="IPR001650">
    <property type="entry name" value="Helicase_C-like"/>
</dbReference>
<evidence type="ECO:0000313" key="12">
    <source>
        <dbReference type="Proteomes" id="UP000053327"/>
    </source>
</evidence>
<name>A0A0J9VDL2_PLAV1</name>
<dbReference type="FunFam" id="3.40.50.300:FF:000008">
    <property type="entry name" value="ATP-dependent RNA helicase RhlB"/>
    <property type="match status" value="1"/>
</dbReference>
<feature type="region of interest" description="Disordered" evidence="7">
    <location>
        <begin position="779"/>
        <end position="911"/>
    </location>
</feature>
<dbReference type="Pfam" id="PF00271">
    <property type="entry name" value="Helicase_C"/>
    <property type="match status" value="1"/>
</dbReference>
<evidence type="ECO:0000256" key="5">
    <source>
        <dbReference type="ARBA" id="ARBA00022840"/>
    </source>
</evidence>
<reference evidence="11 12" key="1">
    <citation type="submission" date="2011-08" db="EMBL/GenBank/DDBJ databases">
        <title>The Genome Sequence of Plasmodium vivax Brazil I.</title>
        <authorList>
            <consortium name="The Broad Institute Genome Sequencing Platform"/>
            <consortium name="The Broad Institute Genome Sequencing Center for Infectious Disease"/>
            <person name="Neafsey D."/>
            <person name="Carlton J."/>
            <person name="Barnwell J."/>
            <person name="Collins W."/>
            <person name="Escalante A."/>
            <person name="Mullikin J."/>
            <person name="Saul A."/>
            <person name="Guigo R."/>
            <person name="Camara F."/>
            <person name="Young S.K."/>
            <person name="Zeng Q."/>
            <person name="Gargeya S."/>
            <person name="Fitzgerald M."/>
            <person name="Haas B."/>
            <person name="Abouelleil A."/>
            <person name="Alvarado L."/>
            <person name="Arachchi H.M."/>
            <person name="Berlin A."/>
            <person name="Brown A."/>
            <person name="Chapman S.B."/>
            <person name="Chen Z."/>
            <person name="Dunbar C."/>
            <person name="Freedman E."/>
            <person name="Gearin G."/>
            <person name="Gellesch M."/>
            <person name="Goldberg J."/>
            <person name="Griggs A."/>
            <person name="Gujja S."/>
            <person name="Heiman D."/>
            <person name="Howarth C."/>
            <person name="Larson L."/>
            <person name="Lui A."/>
            <person name="MacDonald P.J.P."/>
            <person name="Montmayeur A."/>
            <person name="Murphy C."/>
            <person name="Neiman D."/>
            <person name="Pearson M."/>
            <person name="Priest M."/>
            <person name="Roberts A."/>
            <person name="Saif S."/>
            <person name="Shea T."/>
            <person name="Shenoy N."/>
            <person name="Sisk P."/>
            <person name="Stolte C."/>
            <person name="Sykes S."/>
            <person name="Wortman J."/>
            <person name="Nusbaum C."/>
            <person name="Birren B."/>
        </authorList>
    </citation>
    <scope>NUCLEOTIDE SEQUENCE [LARGE SCALE GENOMIC DNA]</scope>
    <source>
        <strain evidence="11 12">Brazil I</strain>
    </source>
</reference>
<dbReference type="SUPFAM" id="SSF52540">
    <property type="entry name" value="P-loop containing nucleoside triphosphate hydrolases"/>
    <property type="match status" value="1"/>
</dbReference>
<accession>A0A0J9VDL2</accession>
<evidence type="ECO:0000256" key="4">
    <source>
        <dbReference type="ARBA" id="ARBA00022806"/>
    </source>
</evidence>
<feature type="compositionally biased region" description="Polar residues" evidence="7">
    <location>
        <begin position="261"/>
        <end position="271"/>
    </location>
</feature>
<keyword evidence="2" id="KW-0547">Nucleotide-binding</keyword>
<feature type="region of interest" description="Disordered" evidence="7">
    <location>
        <begin position="1"/>
        <end position="22"/>
    </location>
</feature>